<accession>A0A2T0MJ48</accession>
<sequence length="212" mass="23243">MGLVNKIKENQKIKSFTYWLIVPKNQARPRRWVKWFLNPFYHKKGRGATICRQTRMDVLPWSTFELGADSTIEDFTTVNNGVGAVKIGDRTRIGLGNTLIGPVTIGDDVRLAQNIVLSGLNHNYEDVSKPIHAQGVSTAPIVVEDETWIGANTVVVAGVTIGKHSIVAGGSVVTKDVPPYSVVVGNPARVVKTYNPNSGEWERVIKKNLVAV</sequence>
<dbReference type="PROSITE" id="PS00101">
    <property type="entry name" value="HEXAPEP_TRANSFERASES"/>
    <property type="match status" value="1"/>
</dbReference>
<dbReference type="RefSeq" id="WP_106144466.1">
    <property type="nucleotide sequence ID" value="NZ_PVYX01000001.1"/>
</dbReference>
<protein>
    <submittedName>
        <fullName evidence="5">Acetyltransferase-like isoleucine patch superfamily enzyme</fullName>
    </submittedName>
</protein>
<dbReference type="Pfam" id="PF00132">
    <property type="entry name" value="Hexapep"/>
    <property type="match status" value="1"/>
</dbReference>
<dbReference type="GO" id="GO:0005829">
    <property type="term" value="C:cytosol"/>
    <property type="evidence" value="ECO:0007669"/>
    <property type="project" value="TreeGrafter"/>
</dbReference>
<keyword evidence="3" id="KW-0677">Repeat</keyword>
<dbReference type="PANTHER" id="PTHR23416:SF23">
    <property type="entry name" value="ACETYLTRANSFERASE C18B11.09C-RELATED"/>
    <property type="match status" value="1"/>
</dbReference>
<comment type="similarity">
    <text evidence="1">Belongs to the transferase hexapeptide repeat family.</text>
</comment>
<evidence type="ECO:0000256" key="2">
    <source>
        <dbReference type="ARBA" id="ARBA00022679"/>
    </source>
</evidence>
<dbReference type="AlphaFoldDB" id="A0A2T0MJ48"/>
<dbReference type="GO" id="GO:0008374">
    <property type="term" value="F:O-acyltransferase activity"/>
    <property type="evidence" value="ECO:0007669"/>
    <property type="project" value="TreeGrafter"/>
</dbReference>
<dbReference type="SUPFAM" id="SSF51161">
    <property type="entry name" value="Trimeric LpxA-like enzymes"/>
    <property type="match status" value="1"/>
</dbReference>
<keyword evidence="6" id="KW-1185">Reference proteome</keyword>
<dbReference type="EMBL" id="PVYX01000001">
    <property type="protein sequence ID" value="PRX57583.1"/>
    <property type="molecule type" value="Genomic_DNA"/>
</dbReference>
<dbReference type="CDD" id="cd04647">
    <property type="entry name" value="LbH_MAT_like"/>
    <property type="match status" value="1"/>
</dbReference>
<dbReference type="Pfam" id="PF14602">
    <property type="entry name" value="Hexapep_2"/>
    <property type="match status" value="1"/>
</dbReference>
<keyword evidence="4" id="KW-0012">Acyltransferase</keyword>
<evidence type="ECO:0000313" key="5">
    <source>
        <dbReference type="EMBL" id="PRX57583.1"/>
    </source>
</evidence>
<dbReference type="Gene3D" id="2.160.10.10">
    <property type="entry name" value="Hexapeptide repeat proteins"/>
    <property type="match status" value="1"/>
</dbReference>
<comment type="caution">
    <text evidence="5">The sequence shown here is derived from an EMBL/GenBank/DDBJ whole genome shotgun (WGS) entry which is preliminary data.</text>
</comment>
<proteinExistence type="inferred from homology"/>
<evidence type="ECO:0000256" key="4">
    <source>
        <dbReference type="ARBA" id="ARBA00023315"/>
    </source>
</evidence>
<evidence type="ECO:0000313" key="6">
    <source>
        <dbReference type="Proteomes" id="UP000237640"/>
    </source>
</evidence>
<gene>
    <name evidence="5" type="ORF">CLV81_1589</name>
</gene>
<dbReference type="InterPro" id="IPR018357">
    <property type="entry name" value="Hexapep_transf_CS"/>
</dbReference>
<name>A0A2T0MJ48_9FLAO</name>
<reference evidence="5 6" key="1">
    <citation type="submission" date="2018-03" db="EMBL/GenBank/DDBJ databases">
        <title>Genomic Encyclopedia of Archaeal and Bacterial Type Strains, Phase II (KMG-II): from individual species to whole genera.</title>
        <authorList>
            <person name="Goeker M."/>
        </authorList>
    </citation>
    <scope>NUCLEOTIDE SEQUENCE [LARGE SCALE GENOMIC DNA]</scope>
    <source>
        <strain evidence="5 6">DSM 25027</strain>
    </source>
</reference>
<organism evidence="5 6">
    <name type="scientific">Flagellimonas meridianipacifica</name>
    <dbReference type="NCBI Taxonomy" id="1080225"/>
    <lineage>
        <taxon>Bacteria</taxon>
        <taxon>Pseudomonadati</taxon>
        <taxon>Bacteroidota</taxon>
        <taxon>Flavobacteriia</taxon>
        <taxon>Flavobacteriales</taxon>
        <taxon>Flavobacteriaceae</taxon>
        <taxon>Flagellimonas</taxon>
    </lineage>
</organism>
<evidence type="ECO:0000256" key="1">
    <source>
        <dbReference type="ARBA" id="ARBA00007274"/>
    </source>
</evidence>
<dbReference type="InterPro" id="IPR001451">
    <property type="entry name" value="Hexapep"/>
</dbReference>
<keyword evidence="2 5" id="KW-0808">Transferase</keyword>
<dbReference type="InterPro" id="IPR011004">
    <property type="entry name" value="Trimer_LpxA-like_sf"/>
</dbReference>
<dbReference type="OrthoDB" id="9801697at2"/>
<dbReference type="InterPro" id="IPR051159">
    <property type="entry name" value="Hexapeptide_acetyltransf"/>
</dbReference>
<dbReference type="Proteomes" id="UP000237640">
    <property type="component" value="Unassembled WGS sequence"/>
</dbReference>
<dbReference type="PANTHER" id="PTHR23416">
    <property type="entry name" value="SIALIC ACID SYNTHASE-RELATED"/>
    <property type="match status" value="1"/>
</dbReference>
<evidence type="ECO:0000256" key="3">
    <source>
        <dbReference type="ARBA" id="ARBA00022737"/>
    </source>
</evidence>